<evidence type="ECO:0000313" key="20">
    <source>
        <dbReference type="EMBL" id="TCK58660.1"/>
    </source>
</evidence>
<dbReference type="PRINTS" id="PR00934">
    <property type="entry name" value="XHISDIPTASE"/>
</dbReference>
<sequence>MTKLSELNPQPLWQFFEKICSIPHPSYHEQALADWIMNWAKEKGLEAKRDETGNIFLRKAATKGMENRKPTILQAHLDMVPQANSDTQHDFTKDPIEAYVDGEWVKAKGTTLGSDNGIGLASILAVLDAEHIAHGPLEALLTMTEEAGMDGAFGLKPGWLNGEILINTDSETEGEIYMGCAGGGDTHVKFAIEYQDAPKGQAVIISLKGLKGGHSGADIHTGRANANKLLARLLSELAKQSEYALESFNGGNLRNAIPREAHCTIVLGEDKLSELEQFIDTFQATLDSELGAIETNLTIAVETTEAVQKVFAPAFATRFIQALNASPNGVISMSHEIKGVVETSLNMGVVETTDNGLIKVNFLVRSLVDSHRHYVEDILASLFNLAGAEIYSDGGYPGWKPDANSPIMKVVRDVYSNLYGELPNIMVIHAGLECGLFKTAYPHWDMVSFGPTIQFPHSPDEQVEIVTVEKYWQLLLATLKNIPQKGE</sequence>
<dbReference type="FunFam" id="3.40.630.10:FF:000018">
    <property type="entry name" value="Aminoacyl-histidine dipeptidase PepD"/>
    <property type="match status" value="1"/>
</dbReference>
<keyword evidence="9" id="KW-0170">Cobalt</keyword>
<dbReference type="EMBL" id="SMGD01000011">
    <property type="protein sequence ID" value="TCK58660.1"/>
    <property type="molecule type" value="Genomic_DNA"/>
</dbReference>
<dbReference type="CDD" id="cd03890">
    <property type="entry name" value="M20_pepD"/>
    <property type="match status" value="1"/>
</dbReference>
<evidence type="ECO:0000256" key="4">
    <source>
        <dbReference type="ARBA" id="ARBA00022723"/>
    </source>
</evidence>
<keyword evidence="3" id="KW-0645">Protease</keyword>
<keyword evidence="5" id="KW-0378">Hydrolase</keyword>
<keyword evidence="21" id="KW-1185">Reference proteome</keyword>
<dbReference type="Pfam" id="PF07687">
    <property type="entry name" value="M20_dimer"/>
    <property type="match status" value="1"/>
</dbReference>
<dbReference type="InterPro" id="IPR002933">
    <property type="entry name" value="Peptidase_M20"/>
</dbReference>
<dbReference type="SUPFAM" id="SSF53187">
    <property type="entry name" value="Zn-dependent exopeptidases"/>
    <property type="match status" value="1"/>
</dbReference>
<evidence type="ECO:0000256" key="12">
    <source>
        <dbReference type="ARBA" id="ARBA00044252"/>
    </source>
</evidence>
<comment type="caution">
    <text evidence="20">The sequence shown here is derived from an EMBL/GenBank/DDBJ whole genome shotgun (WGS) entry which is preliminary data.</text>
</comment>
<comment type="cofactor">
    <cofactor evidence="2">
        <name>Zn(2+)</name>
        <dbReference type="ChEBI" id="CHEBI:29105"/>
    </cofactor>
</comment>
<comment type="cofactor">
    <cofactor evidence="1">
        <name>Co(2+)</name>
        <dbReference type="ChEBI" id="CHEBI:48828"/>
    </cofactor>
</comment>
<keyword evidence="6" id="KW-0862">Zinc</keyword>
<evidence type="ECO:0000256" key="10">
    <source>
        <dbReference type="ARBA" id="ARBA00036421"/>
    </source>
</evidence>
<feature type="domain" description="Peptidase M20 dimerisation" evidence="19">
    <location>
        <begin position="205"/>
        <end position="291"/>
    </location>
</feature>
<evidence type="ECO:0000256" key="15">
    <source>
        <dbReference type="ARBA" id="ARBA00075285"/>
    </source>
</evidence>
<evidence type="ECO:0000256" key="8">
    <source>
        <dbReference type="ARBA" id="ARBA00023049"/>
    </source>
</evidence>
<evidence type="ECO:0000256" key="18">
    <source>
        <dbReference type="ARBA" id="ARBA00078074"/>
    </source>
</evidence>
<dbReference type="GO" id="GO:0046872">
    <property type="term" value="F:metal ion binding"/>
    <property type="evidence" value="ECO:0007669"/>
    <property type="project" value="UniProtKB-KW"/>
</dbReference>
<dbReference type="OrthoDB" id="9773892at2"/>
<evidence type="ECO:0000256" key="2">
    <source>
        <dbReference type="ARBA" id="ARBA00001947"/>
    </source>
</evidence>
<dbReference type="PANTHER" id="PTHR43501">
    <property type="entry name" value="CYTOSOL NON-SPECIFIC DIPEPTIDASE"/>
    <property type="match status" value="1"/>
</dbReference>
<evidence type="ECO:0000259" key="19">
    <source>
        <dbReference type="Pfam" id="PF07687"/>
    </source>
</evidence>
<dbReference type="Gene3D" id="3.40.630.10">
    <property type="entry name" value="Zn peptidases"/>
    <property type="match status" value="2"/>
</dbReference>
<dbReference type="PIRSF" id="PIRSF016599">
    <property type="entry name" value="Xaa-His_dipept"/>
    <property type="match status" value="1"/>
</dbReference>
<dbReference type="PANTHER" id="PTHR43501:SF1">
    <property type="entry name" value="CYTOSOL NON-SPECIFIC DIPEPTIDASE"/>
    <property type="match status" value="1"/>
</dbReference>
<name>A0A4R1K424_9GAMM</name>
<evidence type="ECO:0000256" key="17">
    <source>
        <dbReference type="ARBA" id="ARBA00077688"/>
    </source>
</evidence>
<comment type="similarity">
    <text evidence="13">Belongs to the peptidase M20C family.</text>
</comment>
<evidence type="ECO:0000256" key="5">
    <source>
        <dbReference type="ARBA" id="ARBA00022801"/>
    </source>
</evidence>
<protein>
    <recommendedName>
        <fullName evidence="14">Cytosol non-specific dipeptidase</fullName>
        <ecNumber evidence="11">3.4.13.18</ecNumber>
    </recommendedName>
    <alternativeName>
        <fullName evidence="17">Aminoacyl-histidine dipeptidase</fullName>
    </alternativeName>
    <alternativeName>
        <fullName evidence="16">Beta-alanyl-histidine dipeptidase</fullName>
    </alternativeName>
    <alternativeName>
        <fullName evidence="15">Carnosinase</fullName>
    </alternativeName>
    <alternativeName>
        <fullName evidence="12">Peptidase D</fullName>
    </alternativeName>
    <alternativeName>
        <fullName evidence="18">Xaa-His dipeptidase</fullName>
    </alternativeName>
</protein>
<reference evidence="20 21" key="1">
    <citation type="submission" date="2019-03" db="EMBL/GenBank/DDBJ databases">
        <title>Genomic Encyclopedia of Type Strains, Phase IV (KMG-IV): sequencing the most valuable type-strain genomes for metagenomic binning, comparative biology and taxonomic classification.</title>
        <authorList>
            <person name="Goeker M."/>
        </authorList>
    </citation>
    <scope>NUCLEOTIDE SEQUENCE [LARGE SCALE GENOMIC DNA]</scope>
    <source>
        <strain evidence="20 21">DSM 18577</strain>
    </source>
</reference>
<gene>
    <name evidence="20" type="ORF">EV690_0797</name>
</gene>
<evidence type="ECO:0000256" key="11">
    <source>
        <dbReference type="ARBA" id="ARBA00038976"/>
    </source>
</evidence>
<dbReference type="Pfam" id="PF01546">
    <property type="entry name" value="Peptidase_M20"/>
    <property type="match status" value="1"/>
</dbReference>
<dbReference type="GO" id="GO:0070573">
    <property type="term" value="F:metallodipeptidase activity"/>
    <property type="evidence" value="ECO:0007669"/>
    <property type="project" value="TreeGrafter"/>
</dbReference>
<dbReference type="AlphaFoldDB" id="A0A4R1K424"/>
<evidence type="ECO:0000256" key="7">
    <source>
        <dbReference type="ARBA" id="ARBA00022997"/>
    </source>
</evidence>
<keyword evidence="8" id="KW-0482">Metalloprotease</keyword>
<evidence type="ECO:0000256" key="1">
    <source>
        <dbReference type="ARBA" id="ARBA00001941"/>
    </source>
</evidence>
<keyword evidence="4" id="KW-0479">Metal-binding</keyword>
<dbReference type="RefSeq" id="WP_131911624.1">
    <property type="nucleotide sequence ID" value="NZ_OU594967.1"/>
</dbReference>
<dbReference type="NCBIfam" id="TIGR01893">
    <property type="entry name" value="aa-his-dipept"/>
    <property type="match status" value="1"/>
</dbReference>
<dbReference type="InterPro" id="IPR011650">
    <property type="entry name" value="Peptidase_M20_dimer"/>
</dbReference>
<dbReference type="FunFam" id="3.40.630.10:FF:000015">
    <property type="entry name" value="Aminoacyl-histidine dipeptidase PepD"/>
    <property type="match status" value="1"/>
</dbReference>
<dbReference type="GO" id="GO:0006508">
    <property type="term" value="P:proteolysis"/>
    <property type="evidence" value="ECO:0007669"/>
    <property type="project" value="UniProtKB-KW"/>
</dbReference>
<proteinExistence type="inferred from homology"/>
<dbReference type="InterPro" id="IPR001160">
    <property type="entry name" value="Peptidase_M20C"/>
</dbReference>
<evidence type="ECO:0000256" key="14">
    <source>
        <dbReference type="ARBA" id="ARBA00071271"/>
    </source>
</evidence>
<evidence type="ECO:0000313" key="21">
    <source>
        <dbReference type="Proteomes" id="UP000295565"/>
    </source>
</evidence>
<evidence type="ECO:0000256" key="13">
    <source>
        <dbReference type="ARBA" id="ARBA00061423"/>
    </source>
</evidence>
<keyword evidence="7" id="KW-0224">Dipeptidase</keyword>
<comment type="catalytic activity">
    <reaction evidence="10">
        <text>Hydrolysis of dipeptides, preferentially hydrophobic dipeptides including prolyl amino acids.</text>
        <dbReference type="EC" id="3.4.13.18"/>
    </reaction>
</comment>
<organism evidence="20 21">
    <name type="scientific">Celerinatantimonas diazotrophica</name>
    <dbReference type="NCBI Taxonomy" id="412034"/>
    <lineage>
        <taxon>Bacteria</taxon>
        <taxon>Pseudomonadati</taxon>
        <taxon>Pseudomonadota</taxon>
        <taxon>Gammaproteobacteria</taxon>
        <taxon>Celerinatantimonadaceae</taxon>
        <taxon>Celerinatantimonas</taxon>
    </lineage>
</organism>
<evidence type="ECO:0000256" key="9">
    <source>
        <dbReference type="ARBA" id="ARBA00023285"/>
    </source>
</evidence>
<accession>A0A4R1K424</accession>
<evidence type="ECO:0000256" key="16">
    <source>
        <dbReference type="ARBA" id="ARBA00076004"/>
    </source>
</evidence>
<dbReference type="Proteomes" id="UP000295565">
    <property type="component" value="Unassembled WGS sequence"/>
</dbReference>
<dbReference type="GO" id="GO:0005829">
    <property type="term" value="C:cytosol"/>
    <property type="evidence" value="ECO:0007669"/>
    <property type="project" value="TreeGrafter"/>
</dbReference>
<evidence type="ECO:0000256" key="3">
    <source>
        <dbReference type="ARBA" id="ARBA00022670"/>
    </source>
</evidence>
<dbReference type="EC" id="3.4.13.18" evidence="11"/>
<evidence type="ECO:0000256" key="6">
    <source>
        <dbReference type="ARBA" id="ARBA00022833"/>
    </source>
</evidence>